<evidence type="ECO:0000313" key="3">
    <source>
        <dbReference type="Proteomes" id="UP001162001"/>
    </source>
</evidence>
<evidence type="ECO:0000256" key="1">
    <source>
        <dbReference type="SAM" id="MobiDB-lite"/>
    </source>
</evidence>
<dbReference type="Proteomes" id="UP001162001">
    <property type="component" value="Segment"/>
</dbReference>
<evidence type="ECO:0000313" key="2">
    <source>
        <dbReference type="EMBL" id="QKF93958.1"/>
    </source>
</evidence>
<feature type="compositionally biased region" description="Pro residues" evidence="1">
    <location>
        <begin position="241"/>
        <end position="254"/>
    </location>
</feature>
<feature type="compositionally biased region" description="Basic and acidic residues" evidence="1">
    <location>
        <begin position="228"/>
        <end position="237"/>
    </location>
</feature>
<keyword evidence="3" id="KW-1185">Reference proteome</keyword>
<reference evidence="2 3" key="1">
    <citation type="submission" date="2020-04" db="EMBL/GenBank/DDBJ databases">
        <title>Advantages and limits of metagenomic assembly and binning of a giant virus.</title>
        <authorList>
            <person name="Schulz F."/>
            <person name="Andreani J."/>
            <person name="Francis R."/>
            <person name="Boudjemaa H."/>
            <person name="Bou Khalil J.Y."/>
            <person name="Lee J."/>
            <person name="La Scola B."/>
            <person name="Woyke T."/>
        </authorList>
    </citation>
    <scope>NUCLEOTIDE SEQUENCE [LARGE SCALE GENOMIC DNA]</scope>
    <source>
        <strain evidence="2 3">FV1/VV64</strain>
    </source>
</reference>
<feature type="region of interest" description="Disordered" evidence="1">
    <location>
        <begin position="200"/>
        <end position="272"/>
    </location>
</feature>
<sequence>MTSLFSFLGNGLGAMHIYSKIYSLPEFKDFTDYINEGTPLEVTTKFFRNLLAQLLDPMVNELLVSDEFNTIFNNSNLTRQDQCKLFAGKVFNKLYDQYAEGLRNHIHIDKRIALEFIISTFDGIQHLDKAENGTDCYTLLLNYYAEIFAEMARSTFNDVAGEVDEDNMLDYVGTVLGGFNVVYEYDSKHINEELLDDIRDDISDDSDSDSDSTDENDGDNENQIPTDSSKKRGRDDTQPTQPTPPESKPAPHPAQPKNLSLSTSSTEILDDDDLDIVDCEHISKRIRKSE</sequence>
<feature type="compositionally biased region" description="Acidic residues" evidence="1">
    <location>
        <begin position="202"/>
        <end position="220"/>
    </location>
</feature>
<protein>
    <submittedName>
        <fullName evidence="2">Uncharacterized protein</fullName>
    </submittedName>
</protein>
<accession>A0A7D3R1P1</accession>
<proteinExistence type="predicted"/>
<gene>
    <name evidence="2" type="ORF">Fadolivirus_1_500</name>
</gene>
<name>A0A7D3R1P1_9VIRU</name>
<dbReference type="EMBL" id="MT418680">
    <property type="protein sequence ID" value="QKF93958.1"/>
    <property type="molecule type" value="Genomic_DNA"/>
</dbReference>
<organism evidence="2 3">
    <name type="scientific">Fadolivirus FV1/VV64</name>
    <dbReference type="NCBI Taxonomy" id="3070911"/>
    <lineage>
        <taxon>Viruses</taxon>
        <taxon>Varidnaviria</taxon>
        <taxon>Bamfordvirae</taxon>
        <taxon>Nucleocytoviricota</taxon>
        <taxon>Megaviricetes</taxon>
        <taxon>Imitervirales</taxon>
        <taxon>Mimiviridae</taxon>
        <taxon>Klosneuvirinae</taxon>
        <taxon>Fadolivirus</taxon>
        <taxon>Fadolivirus algeromassiliense</taxon>
    </lineage>
</organism>